<sequence>MIKRLFVTGVPVTGTDFTGRKEELRAIRHSLQNGQSVVVIAPRRFGKTSLILTILQGLQKSGSYVADVDLFTVLNRKRLAESIVEKTLENKKIERIISRIKKGVSQAFKNIEIKQVVEDYELVLKFADPHVHV</sequence>
<gene>
    <name evidence="1" type="ORF">S01H1_48412</name>
</gene>
<accession>X0WTL3</accession>
<dbReference type="SUPFAM" id="SSF52540">
    <property type="entry name" value="P-loop containing nucleoside triphosphate hydrolases"/>
    <property type="match status" value="1"/>
</dbReference>
<dbReference type="PANTHER" id="PTHR34301">
    <property type="entry name" value="DNA-BINDING PROTEIN-RELATED"/>
    <property type="match status" value="1"/>
</dbReference>
<organism evidence="1">
    <name type="scientific">marine sediment metagenome</name>
    <dbReference type="NCBI Taxonomy" id="412755"/>
    <lineage>
        <taxon>unclassified sequences</taxon>
        <taxon>metagenomes</taxon>
        <taxon>ecological metagenomes</taxon>
    </lineage>
</organism>
<dbReference type="PANTHER" id="PTHR34301:SF8">
    <property type="entry name" value="ATPASE DOMAIN-CONTAINING PROTEIN"/>
    <property type="match status" value="1"/>
</dbReference>
<protein>
    <recommendedName>
        <fullName evidence="2">ATPase domain-containing protein</fullName>
    </recommendedName>
</protein>
<dbReference type="InterPro" id="IPR027417">
    <property type="entry name" value="P-loop_NTPase"/>
</dbReference>
<reference evidence="1" key="1">
    <citation type="journal article" date="2014" name="Front. Microbiol.">
        <title>High frequency of phylogenetically diverse reductive dehalogenase-homologous genes in deep subseafloor sedimentary metagenomes.</title>
        <authorList>
            <person name="Kawai M."/>
            <person name="Futagami T."/>
            <person name="Toyoda A."/>
            <person name="Takaki Y."/>
            <person name="Nishi S."/>
            <person name="Hori S."/>
            <person name="Arai W."/>
            <person name="Tsubouchi T."/>
            <person name="Morono Y."/>
            <person name="Uchiyama I."/>
            <person name="Ito T."/>
            <person name="Fujiyama A."/>
            <person name="Inagaki F."/>
            <person name="Takami H."/>
        </authorList>
    </citation>
    <scope>NUCLEOTIDE SEQUENCE</scope>
    <source>
        <strain evidence="1">Expedition CK06-06</strain>
    </source>
</reference>
<comment type="caution">
    <text evidence="1">The sequence shown here is derived from an EMBL/GenBank/DDBJ whole genome shotgun (WGS) entry which is preliminary data.</text>
</comment>
<evidence type="ECO:0000313" key="1">
    <source>
        <dbReference type="EMBL" id="GAG27848.1"/>
    </source>
</evidence>
<feature type="non-terminal residue" evidence="1">
    <location>
        <position position="133"/>
    </location>
</feature>
<proteinExistence type="predicted"/>
<dbReference type="AlphaFoldDB" id="X0WTL3"/>
<dbReference type="Gene3D" id="3.40.50.300">
    <property type="entry name" value="P-loop containing nucleotide triphosphate hydrolases"/>
    <property type="match status" value="1"/>
</dbReference>
<evidence type="ECO:0008006" key="2">
    <source>
        <dbReference type="Google" id="ProtNLM"/>
    </source>
</evidence>
<dbReference type="EMBL" id="BARS01031091">
    <property type="protein sequence ID" value="GAG27848.1"/>
    <property type="molecule type" value="Genomic_DNA"/>
</dbReference>
<name>X0WTL3_9ZZZZ</name>